<evidence type="ECO:0000313" key="2">
    <source>
        <dbReference type="EMBL" id="KMM67487.1"/>
    </source>
</evidence>
<feature type="compositionally biased region" description="Polar residues" evidence="1">
    <location>
        <begin position="123"/>
        <end position="132"/>
    </location>
</feature>
<sequence length="132" mass="14427">MFRSSCGLLPKPWLCFRPRSPVTRHPPTARPAHRRRNWTIPADEPRGGPTRAQGLSFNLKQEKGSAVAVIRTQTSQKIETGNDGGYAVAPPGQFRKLTRLTFSPIPHVGYPVDGDEPSPCEPKTSTTAPTSP</sequence>
<gene>
    <name evidence="2" type="ORF">CPAG_03821</name>
</gene>
<feature type="region of interest" description="Disordered" evidence="1">
    <location>
        <begin position="108"/>
        <end position="132"/>
    </location>
</feature>
<dbReference type="AlphaFoldDB" id="A0A0J6I7N6"/>
<organism evidence="2 3">
    <name type="scientific">Coccidioides posadasii RMSCC 3488</name>
    <dbReference type="NCBI Taxonomy" id="454284"/>
    <lineage>
        <taxon>Eukaryota</taxon>
        <taxon>Fungi</taxon>
        <taxon>Dikarya</taxon>
        <taxon>Ascomycota</taxon>
        <taxon>Pezizomycotina</taxon>
        <taxon>Eurotiomycetes</taxon>
        <taxon>Eurotiomycetidae</taxon>
        <taxon>Onygenales</taxon>
        <taxon>Onygenaceae</taxon>
        <taxon>Coccidioides</taxon>
    </lineage>
</organism>
<reference evidence="2 3" key="1">
    <citation type="submission" date="2007-06" db="EMBL/GenBank/DDBJ databases">
        <title>The Genome Sequence of Coccidioides posadasii RMSCC_3488.</title>
        <authorList>
            <consortium name="Coccidioides Genome Resources Consortium"/>
            <consortium name="The Broad Institute Genome Sequencing Platform"/>
            <person name="Henn M.R."/>
            <person name="Sykes S."/>
            <person name="Young S."/>
            <person name="Jaffe D."/>
            <person name="Berlin A."/>
            <person name="Alvarez P."/>
            <person name="Butler J."/>
            <person name="Gnerre S."/>
            <person name="Grabherr M."/>
            <person name="Mauceli E."/>
            <person name="Brockman W."/>
            <person name="Kodira C."/>
            <person name="Alvarado L."/>
            <person name="Zeng Q."/>
            <person name="Crawford M."/>
            <person name="Antoine C."/>
            <person name="Devon K."/>
            <person name="Galgiani J."/>
            <person name="Orsborn K."/>
            <person name="Lewis M.L."/>
            <person name="Nusbaum C."/>
            <person name="Galagan J."/>
            <person name="Birren B."/>
        </authorList>
    </citation>
    <scope>NUCLEOTIDE SEQUENCE [LARGE SCALE GENOMIC DNA]</scope>
    <source>
        <strain evidence="2 3">RMSCC 3488</strain>
    </source>
</reference>
<accession>A0A0J6I7N6</accession>
<evidence type="ECO:0000313" key="3">
    <source>
        <dbReference type="Proteomes" id="UP000054567"/>
    </source>
</evidence>
<evidence type="ECO:0000256" key="1">
    <source>
        <dbReference type="SAM" id="MobiDB-lite"/>
    </source>
</evidence>
<feature type="region of interest" description="Disordered" evidence="1">
    <location>
        <begin position="19"/>
        <end position="54"/>
    </location>
</feature>
<name>A0A0J6I7N6_COCPO</name>
<dbReference type="Proteomes" id="UP000054567">
    <property type="component" value="Unassembled WGS sequence"/>
</dbReference>
<protein>
    <submittedName>
        <fullName evidence="2">Uncharacterized protein</fullName>
    </submittedName>
</protein>
<proteinExistence type="predicted"/>
<reference evidence="3" key="2">
    <citation type="journal article" date="2009" name="Genome Res.">
        <title>Comparative genomic analyses of the human fungal pathogens Coccidioides and their relatives.</title>
        <authorList>
            <person name="Sharpton T.J."/>
            <person name="Stajich J.E."/>
            <person name="Rounsley S.D."/>
            <person name="Gardner M.J."/>
            <person name="Wortman J.R."/>
            <person name="Jordar V.S."/>
            <person name="Maiti R."/>
            <person name="Kodira C.D."/>
            <person name="Neafsey D.E."/>
            <person name="Zeng Q."/>
            <person name="Hung C.-Y."/>
            <person name="McMahan C."/>
            <person name="Muszewska A."/>
            <person name="Grynberg M."/>
            <person name="Mandel M.A."/>
            <person name="Kellner E.M."/>
            <person name="Barker B.M."/>
            <person name="Galgiani J.N."/>
            <person name="Orbach M.J."/>
            <person name="Kirkland T.N."/>
            <person name="Cole G.T."/>
            <person name="Henn M.R."/>
            <person name="Birren B.W."/>
            <person name="Taylor J.W."/>
        </authorList>
    </citation>
    <scope>NUCLEOTIDE SEQUENCE [LARGE SCALE GENOMIC DNA]</scope>
    <source>
        <strain evidence="3">RMSCC 3488</strain>
    </source>
</reference>
<reference evidence="3" key="3">
    <citation type="journal article" date="2010" name="Genome Res.">
        <title>Population genomic sequencing of Coccidioides fungi reveals recent hybridization and transposon control.</title>
        <authorList>
            <person name="Neafsey D.E."/>
            <person name="Barker B.M."/>
            <person name="Sharpton T.J."/>
            <person name="Stajich J.E."/>
            <person name="Park D.J."/>
            <person name="Whiston E."/>
            <person name="Hung C.-Y."/>
            <person name="McMahan C."/>
            <person name="White J."/>
            <person name="Sykes S."/>
            <person name="Heiman D."/>
            <person name="Young S."/>
            <person name="Zeng Q."/>
            <person name="Abouelleil A."/>
            <person name="Aftuck L."/>
            <person name="Bessette D."/>
            <person name="Brown A."/>
            <person name="FitzGerald M."/>
            <person name="Lui A."/>
            <person name="Macdonald J.P."/>
            <person name="Priest M."/>
            <person name="Orbach M.J."/>
            <person name="Galgiani J.N."/>
            <person name="Kirkland T.N."/>
            <person name="Cole G.T."/>
            <person name="Birren B.W."/>
            <person name="Henn M.R."/>
            <person name="Taylor J.W."/>
            <person name="Rounsley S.D."/>
        </authorList>
    </citation>
    <scope>NUCLEOTIDE SEQUENCE [LARGE SCALE GENOMIC DNA]</scope>
    <source>
        <strain evidence="3">RMSCC 3488</strain>
    </source>
</reference>
<dbReference type="EMBL" id="DS268110">
    <property type="protein sequence ID" value="KMM67487.1"/>
    <property type="molecule type" value="Genomic_DNA"/>
</dbReference>
<dbReference type="VEuPathDB" id="FungiDB:CPAG_03821"/>